<dbReference type="InParanoid" id="A0A7E5WGL9"/>
<feature type="compositionally biased region" description="Basic residues" evidence="1">
    <location>
        <begin position="1"/>
        <end position="27"/>
    </location>
</feature>
<keyword evidence="2" id="KW-1185">Reference proteome</keyword>
<sequence length="152" mass="17125">MTMKRGSKNKTRKEKKGPKPPRPKALRKTHEELARIMFGEEPEFQGMGYYVQDNTALLDLPYVGINDINRDPRDLEVLPSTSQPPIPPIPSLFRALPIHNQSGKLVLRGYLTKMMHYFPKGGQCADIELLPPESYTLSATRTVREDGSTTAC</sequence>
<gene>
    <name evidence="3" type="primary">LOC113502100</name>
</gene>
<feature type="region of interest" description="Disordered" evidence="1">
    <location>
        <begin position="1"/>
        <end position="29"/>
    </location>
</feature>
<accession>A0A7E5WGL9</accession>
<dbReference type="RefSeq" id="XP_026739281.1">
    <property type="nucleotide sequence ID" value="XM_026883480.1"/>
</dbReference>
<reference evidence="3" key="1">
    <citation type="submission" date="2025-08" db="UniProtKB">
        <authorList>
            <consortium name="RefSeq"/>
        </authorList>
    </citation>
    <scope>IDENTIFICATION</scope>
</reference>
<dbReference type="Proteomes" id="UP000322000">
    <property type="component" value="Chromosome 16"/>
</dbReference>
<organism evidence="2 3">
    <name type="scientific">Trichoplusia ni</name>
    <name type="common">Cabbage looper</name>
    <dbReference type="NCBI Taxonomy" id="7111"/>
    <lineage>
        <taxon>Eukaryota</taxon>
        <taxon>Metazoa</taxon>
        <taxon>Ecdysozoa</taxon>
        <taxon>Arthropoda</taxon>
        <taxon>Hexapoda</taxon>
        <taxon>Insecta</taxon>
        <taxon>Pterygota</taxon>
        <taxon>Neoptera</taxon>
        <taxon>Endopterygota</taxon>
        <taxon>Lepidoptera</taxon>
        <taxon>Glossata</taxon>
        <taxon>Ditrysia</taxon>
        <taxon>Noctuoidea</taxon>
        <taxon>Noctuidae</taxon>
        <taxon>Plusiinae</taxon>
        <taxon>Trichoplusia</taxon>
    </lineage>
</organism>
<evidence type="ECO:0000313" key="2">
    <source>
        <dbReference type="Proteomes" id="UP000322000"/>
    </source>
</evidence>
<evidence type="ECO:0000256" key="1">
    <source>
        <dbReference type="SAM" id="MobiDB-lite"/>
    </source>
</evidence>
<name>A0A7E5WGL9_TRINI</name>
<protein>
    <submittedName>
        <fullName evidence="3">Uncharacterized protein LOC113502100</fullName>
    </submittedName>
</protein>
<proteinExistence type="predicted"/>
<evidence type="ECO:0000313" key="3">
    <source>
        <dbReference type="RefSeq" id="XP_026739281.1"/>
    </source>
</evidence>
<dbReference type="KEGG" id="tnl:113502100"/>
<dbReference type="GeneID" id="113502100"/>
<dbReference type="AlphaFoldDB" id="A0A7E5WGL9"/>